<evidence type="ECO:0000256" key="6">
    <source>
        <dbReference type="ARBA" id="ARBA00023136"/>
    </source>
</evidence>
<evidence type="ECO:0000256" key="2">
    <source>
        <dbReference type="ARBA" id="ARBA00008193"/>
    </source>
</evidence>
<keyword evidence="3" id="KW-1003">Cell membrane</keyword>
<feature type="domain" description="Glycine transporter" evidence="8">
    <location>
        <begin position="7"/>
        <end position="80"/>
    </location>
</feature>
<dbReference type="PANTHER" id="PTHR30506:SF3">
    <property type="entry name" value="UPF0126 INNER MEMBRANE PROTEIN YADS-RELATED"/>
    <property type="match status" value="1"/>
</dbReference>
<keyword evidence="6 7" id="KW-0472">Membrane</keyword>
<dbReference type="GO" id="GO:0005886">
    <property type="term" value="C:plasma membrane"/>
    <property type="evidence" value="ECO:0007669"/>
    <property type="project" value="UniProtKB-SubCell"/>
</dbReference>
<comment type="similarity">
    <text evidence="2">Belongs to the UPF0126 family.</text>
</comment>
<name>A0A9D1KDJ0_9BACT</name>
<evidence type="ECO:0000313" key="10">
    <source>
        <dbReference type="Proteomes" id="UP000886722"/>
    </source>
</evidence>
<reference evidence="9" key="1">
    <citation type="submission" date="2020-10" db="EMBL/GenBank/DDBJ databases">
        <authorList>
            <person name="Gilroy R."/>
        </authorList>
    </citation>
    <scope>NUCLEOTIDE SEQUENCE</scope>
    <source>
        <strain evidence="9">21143</strain>
    </source>
</reference>
<keyword evidence="4 7" id="KW-0812">Transmembrane</keyword>
<evidence type="ECO:0000313" key="9">
    <source>
        <dbReference type="EMBL" id="HIT39251.1"/>
    </source>
</evidence>
<protein>
    <submittedName>
        <fullName evidence="9">Trimeric intracellular cation channel family protein</fullName>
    </submittedName>
</protein>
<feature type="transmembrane region" description="Helical" evidence="7">
    <location>
        <begin position="149"/>
        <end position="168"/>
    </location>
</feature>
<dbReference type="EMBL" id="DVKT01000034">
    <property type="protein sequence ID" value="HIT39251.1"/>
    <property type="molecule type" value="Genomic_DNA"/>
</dbReference>
<dbReference type="PANTHER" id="PTHR30506">
    <property type="entry name" value="INNER MEMBRANE PROTEIN"/>
    <property type="match status" value="1"/>
</dbReference>
<feature type="transmembrane region" description="Helical" evidence="7">
    <location>
        <begin position="58"/>
        <end position="78"/>
    </location>
</feature>
<reference evidence="9" key="2">
    <citation type="journal article" date="2021" name="PeerJ">
        <title>Extensive microbial diversity within the chicken gut microbiome revealed by metagenomics and culture.</title>
        <authorList>
            <person name="Gilroy R."/>
            <person name="Ravi A."/>
            <person name="Getino M."/>
            <person name="Pursley I."/>
            <person name="Horton D.L."/>
            <person name="Alikhan N.F."/>
            <person name="Baker D."/>
            <person name="Gharbi K."/>
            <person name="Hall N."/>
            <person name="Watson M."/>
            <person name="Adriaenssens E.M."/>
            <person name="Foster-Nyarko E."/>
            <person name="Jarju S."/>
            <person name="Secka A."/>
            <person name="Antonio M."/>
            <person name="Oren A."/>
            <person name="Chaudhuri R.R."/>
            <person name="La Ragione R."/>
            <person name="Hildebrand F."/>
            <person name="Pallen M.J."/>
        </authorList>
    </citation>
    <scope>NUCLEOTIDE SEQUENCE</scope>
    <source>
        <strain evidence="9">21143</strain>
    </source>
</reference>
<evidence type="ECO:0000256" key="5">
    <source>
        <dbReference type="ARBA" id="ARBA00022989"/>
    </source>
</evidence>
<gene>
    <name evidence="9" type="ORF">IAD06_04350</name>
</gene>
<dbReference type="Proteomes" id="UP000886722">
    <property type="component" value="Unassembled WGS sequence"/>
</dbReference>
<keyword evidence="5 7" id="KW-1133">Transmembrane helix</keyword>
<feature type="transmembrane region" description="Helical" evidence="7">
    <location>
        <begin position="6"/>
        <end position="25"/>
    </location>
</feature>
<sequence>MPTFVQILDFIGTFAFAISGIRLASAKRFDWFGAYVVGFVTAIGGGTIRDLLLDVTPAWMTDPMYLICTGLALVWVIVFEKRLVRLDNTFFIFDTIGLALFTVVGAGKSLALGYPFWVAVIMGSITGAAGGVIRDVFINEIPLIFRKEIYAMACVVGGVFYWVCYRLGMESYVCQLVGGSGVFVTRILAVKYKICLPILGGKEEEIPTSPDDEQR</sequence>
<feature type="domain" description="Glycine transporter" evidence="8">
    <location>
        <begin position="92"/>
        <end position="165"/>
    </location>
</feature>
<evidence type="ECO:0000256" key="4">
    <source>
        <dbReference type="ARBA" id="ARBA00022692"/>
    </source>
</evidence>
<evidence type="ECO:0000256" key="7">
    <source>
        <dbReference type="SAM" id="Phobius"/>
    </source>
</evidence>
<evidence type="ECO:0000256" key="1">
    <source>
        <dbReference type="ARBA" id="ARBA00004651"/>
    </source>
</evidence>
<comment type="subcellular location">
    <subcellularLocation>
        <location evidence="1">Cell membrane</location>
        <topology evidence="1">Multi-pass membrane protein</topology>
    </subcellularLocation>
</comment>
<accession>A0A9D1KDJ0</accession>
<comment type="caution">
    <text evidence="9">The sequence shown here is derived from an EMBL/GenBank/DDBJ whole genome shotgun (WGS) entry which is preliminary data.</text>
</comment>
<feature type="transmembrane region" description="Helical" evidence="7">
    <location>
        <begin position="90"/>
        <end position="110"/>
    </location>
</feature>
<dbReference type="InterPro" id="IPR005115">
    <property type="entry name" value="Gly_transporter"/>
</dbReference>
<organism evidence="9 10">
    <name type="scientific">Candidatus Caccoplasma intestinavium</name>
    <dbReference type="NCBI Taxonomy" id="2840716"/>
    <lineage>
        <taxon>Bacteria</taxon>
        <taxon>Pseudomonadati</taxon>
        <taxon>Bacteroidota</taxon>
        <taxon>Bacteroidia</taxon>
        <taxon>Bacteroidales</taxon>
        <taxon>Bacteroidaceae</taxon>
        <taxon>Bacteroidaceae incertae sedis</taxon>
        <taxon>Candidatus Caccoplasma</taxon>
    </lineage>
</organism>
<dbReference type="AlphaFoldDB" id="A0A9D1KDJ0"/>
<evidence type="ECO:0000259" key="8">
    <source>
        <dbReference type="Pfam" id="PF03458"/>
    </source>
</evidence>
<feature type="transmembrane region" description="Helical" evidence="7">
    <location>
        <begin position="116"/>
        <end position="137"/>
    </location>
</feature>
<dbReference type="Pfam" id="PF03458">
    <property type="entry name" value="Gly_transporter"/>
    <property type="match status" value="2"/>
</dbReference>
<feature type="transmembrane region" description="Helical" evidence="7">
    <location>
        <begin position="32"/>
        <end position="52"/>
    </location>
</feature>
<proteinExistence type="inferred from homology"/>
<evidence type="ECO:0000256" key="3">
    <source>
        <dbReference type="ARBA" id="ARBA00022475"/>
    </source>
</evidence>